<dbReference type="VEuPathDB" id="FungiDB:LCOR_04760.1"/>
<protein>
    <submittedName>
        <fullName evidence="1">Uncharacterized protein</fullName>
    </submittedName>
</protein>
<dbReference type="Proteomes" id="UP000027586">
    <property type="component" value="Unassembled WGS sequence"/>
</dbReference>
<evidence type="ECO:0000313" key="2">
    <source>
        <dbReference type="Proteomes" id="UP000027586"/>
    </source>
</evidence>
<comment type="caution">
    <text evidence="1">The sequence shown here is derived from an EMBL/GenBank/DDBJ whole genome shotgun (WGS) entry which is preliminary data.</text>
</comment>
<keyword evidence="2" id="KW-1185">Reference proteome</keyword>
<dbReference type="EMBL" id="CBTN010000017">
    <property type="protein sequence ID" value="CDH53407.1"/>
    <property type="molecule type" value="Genomic_DNA"/>
</dbReference>
<accession>A0A068RUW9</accession>
<dbReference type="AlphaFoldDB" id="A0A068RUW9"/>
<proteinExistence type="predicted"/>
<organism evidence="1 2">
    <name type="scientific">Lichtheimia corymbifera JMRC:FSU:9682</name>
    <dbReference type="NCBI Taxonomy" id="1263082"/>
    <lineage>
        <taxon>Eukaryota</taxon>
        <taxon>Fungi</taxon>
        <taxon>Fungi incertae sedis</taxon>
        <taxon>Mucoromycota</taxon>
        <taxon>Mucoromycotina</taxon>
        <taxon>Mucoromycetes</taxon>
        <taxon>Mucorales</taxon>
        <taxon>Lichtheimiaceae</taxon>
        <taxon>Lichtheimia</taxon>
    </lineage>
</organism>
<name>A0A068RUW9_9FUNG</name>
<gene>
    <name evidence="1" type="ORF">LCOR_04760.1</name>
</gene>
<sequence length="88" mass="10309">MVSVFVFPSNQQHLVYMKKSKFLWSGSATWCIIISLGSTPSLYQVVDDDGFLEEHGHRIEARSFHWRISFHATANDWKDWGAFFLWRG</sequence>
<evidence type="ECO:0000313" key="1">
    <source>
        <dbReference type="EMBL" id="CDH53407.1"/>
    </source>
</evidence>
<reference evidence="1" key="1">
    <citation type="submission" date="2013-08" db="EMBL/GenBank/DDBJ databases">
        <title>Gene expansion shapes genome architecture in the human pathogen Lichtheimia corymbifera: an evolutionary genomics analysis in the ancient terrestrial Mucorales (Mucoromycotina).</title>
        <authorList>
            <person name="Schwartze V.U."/>
            <person name="Winter S."/>
            <person name="Shelest E."/>
            <person name="Marcet-Houben M."/>
            <person name="Horn F."/>
            <person name="Wehner S."/>
            <person name="Hoffmann K."/>
            <person name="Riege K."/>
            <person name="Sammeth M."/>
            <person name="Nowrousian M."/>
            <person name="Valiante V."/>
            <person name="Linde J."/>
            <person name="Jacobsen I.D."/>
            <person name="Marz M."/>
            <person name="Brakhage A.A."/>
            <person name="Gabaldon T."/>
            <person name="Bocker S."/>
            <person name="Voigt K."/>
        </authorList>
    </citation>
    <scope>NUCLEOTIDE SEQUENCE [LARGE SCALE GENOMIC DNA]</scope>
    <source>
        <strain evidence="1">FSU 9682</strain>
    </source>
</reference>